<protein>
    <submittedName>
        <fullName evidence="2">Beta-barrel assembly machine subunit BamF</fullName>
    </submittedName>
</protein>
<dbReference type="InterPro" id="IPR021395">
    <property type="entry name" value="DUF3035"/>
</dbReference>
<keyword evidence="1" id="KW-0732">Signal</keyword>
<dbReference type="Proteomes" id="UP000189818">
    <property type="component" value="Unassembled WGS sequence"/>
</dbReference>
<gene>
    <name evidence="2" type="ORF">SAMN06295920_102243</name>
</gene>
<dbReference type="PROSITE" id="PS51257">
    <property type="entry name" value="PROKAR_LIPOPROTEIN"/>
    <property type="match status" value="1"/>
</dbReference>
<dbReference type="OrthoDB" id="8478256at2"/>
<dbReference type="STRING" id="439228.SAMN06295920_102243"/>
<proteinExistence type="predicted"/>
<reference evidence="3" key="1">
    <citation type="submission" date="2017-02" db="EMBL/GenBank/DDBJ databases">
        <authorList>
            <person name="Varghese N."/>
            <person name="Submissions S."/>
        </authorList>
    </citation>
    <scope>NUCLEOTIDE SEQUENCE [LARGE SCALE GENOMIC DNA]</scope>
    <source>
        <strain evidence="3">UM2</strain>
    </source>
</reference>
<feature type="chain" id="PRO_5012775314" evidence="1">
    <location>
        <begin position="20"/>
        <end position="143"/>
    </location>
</feature>
<feature type="signal peptide" evidence="1">
    <location>
        <begin position="1"/>
        <end position="19"/>
    </location>
</feature>
<evidence type="ECO:0000313" key="2">
    <source>
        <dbReference type="EMBL" id="SKB38656.1"/>
    </source>
</evidence>
<dbReference type="AlphaFoldDB" id="A0A1T5AUM1"/>
<name>A0A1T5AUM1_9SPHN</name>
<dbReference type="EMBL" id="FUYM01000002">
    <property type="protein sequence ID" value="SKB38656.1"/>
    <property type="molecule type" value="Genomic_DNA"/>
</dbReference>
<organism evidence="2 3">
    <name type="scientific">Rhizorhabdus histidinilytica</name>
    <dbReference type="NCBI Taxonomy" id="439228"/>
    <lineage>
        <taxon>Bacteria</taxon>
        <taxon>Pseudomonadati</taxon>
        <taxon>Pseudomonadota</taxon>
        <taxon>Alphaproteobacteria</taxon>
        <taxon>Sphingomonadales</taxon>
        <taxon>Sphingomonadaceae</taxon>
        <taxon>Rhizorhabdus</taxon>
    </lineage>
</organism>
<keyword evidence="3" id="KW-1185">Reference proteome</keyword>
<dbReference type="Pfam" id="PF11233">
    <property type="entry name" value="DUF3035"/>
    <property type="match status" value="1"/>
</dbReference>
<evidence type="ECO:0000256" key="1">
    <source>
        <dbReference type="SAM" id="SignalP"/>
    </source>
</evidence>
<accession>A0A1T5AUM1</accession>
<dbReference type="RefSeq" id="WP_079647003.1">
    <property type="nucleotide sequence ID" value="NZ_FUYM01000002.1"/>
</dbReference>
<sequence>MRSKLLLGSVLVAMTLVSACSRGDRPGVMAGRSSNLDAFAVSKRAPLTIPPDFALVPPKPGASRPQEADSSQQALSAMFANTQPPKSQTEKDIIGLTKTVPEPGIRSSVAEVAQNTVDKGPATRTILAAAATNSADASVSIGN</sequence>
<evidence type="ECO:0000313" key="3">
    <source>
        <dbReference type="Proteomes" id="UP000189818"/>
    </source>
</evidence>